<keyword evidence="1" id="KW-1133">Transmembrane helix</keyword>
<evidence type="ECO:0000313" key="2">
    <source>
        <dbReference type="EMBL" id="GIY05765.1"/>
    </source>
</evidence>
<sequence length="112" mass="12575">MLSAMMVKYNDQVLNGFSRQRMMVHNFTGFVEPILQFPGHSVLLDRFSTLILLVKAFMGGVIFPIVVPEGAMCHMIPTIGLFYWYCTGLFSQFGVHVLGGGRHGVRIFESNC</sequence>
<comment type="caution">
    <text evidence="2">The sequence shown here is derived from an EMBL/GenBank/DDBJ whole genome shotgun (WGS) entry which is preliminary data.</text>
</comment>
<gene>
    <name evidence="2" type="ORF">CDAR_506472</name>
</gene>
<name>A0AAV4QCL5_9ARAC</name>
<feature type="transmembrane region" description="Helical" evidence="1">
    <location>
        <begin position="79"/>
        <end position="98"/>
    </location>
</feature>
<evidence type="ECO:0000256" key="1">
    <source>
        <dbReference type="SAM" id="Phobius"/>
    </source>
</evidence>
<keyword evidence="3" id="KW-1185">Reference proteome</keyword>
<feature type="transmembrane region" description="Helical" evidence="1">
    <location>
        <begin position="47"/>
        <end position="67"/>
    </location>
</feature>
<proteinExistence type="predicted"/>
<dbReference type="AlphaFoldDB" id="A0AAV4QCL5"/>
<keyword evidence="1" id="KW-0812">Transmembrane</keyword>
<accession>A0AAV4QCL5</accession>
<dbReference type="EMBL" id="BPLQ01004124">
    <property type="protein sequence ID" value="GIY05765.1"/>
    <property type="molecule type" value="Genomic_DNA"/>
</dbReference>
<protein>
    <submittedName>
        <fullName evidence="2">Uncharacterized protein</fullName>
    </submittedName>
</protein>
<organism evidence="2 3">
    <name type="scientific">Caerostris darwini</name>
    <dbReference type="NCBI Taxonomy" id="1538125"/>
    <lineage>
        <taxon>Eukaryota</taxon>
        <taxon>Metazoa</taxon>
        <taxon>Ecdysozoa</taxon>
        <taxon>Arthropoda</taxon>
        <taxon>Chelicerata</taxon>
        <taxon>Arachnida</taxon>
        <taxon>Araneae</taxon>
        <taxon>Araneomorphae</taxon>
        <taxon>Entelegynae</taxon>
        <taxon>Araneoidea</taxon>
        <taxon>Araneidae</taxon>
        <taxon>Caerostris</taxon>
    </lineage>
</organism>
<keyword evidence="1" id="KW-0472">Membrane</keyword>
<evidence type="ECO:0000313" key="3">
    <source>
        <dbReference type="Proteomes" id="UP001054837"/>
    </source>
</evidence>
<dbReference type="Proteomes" id="UP001054837">
    <property type="component" value="Unassembled WGS sequence"/>
</dbReference>
<reference evidence="2 3" key="1">
    <citation type="submission" date="2021-06" db="EMBL/GenBank/DDBJ databases">
        <title>Caerostris darwini draft genome.</title>
        <authorList>
            <person name="Kono N."/>
            <person name="Arakawa K."/>
        </authorList>
    </citation>
    <scope>NUCLEOTIDE SEQUENCE [LARGE SCALE GENOMIC DNA]</scope>
</reference>